<dbReference type="AlphaFoldDB" id="A0A9W6Z9Y0"/>
<evidence type="ECO:0000313" key="1">
    <source>
        <dbReference type="EMBL" id="GMH48386.1"/>
    </source>
</evidence>
<gene>
    <name evidence="1" type="ORF">TL16_g00280</name>
</gene>
<evidence type="ECO:0000313" key="2">
    <source>
        <dbReference type="Proteomes" id="UP001162640"/>
    </source>
</evidence>
<accession>A0A9W6Z9Y0</accession>
<dbReference type="EMBL" id="BLQM01000004">
    <property type="protein sequence ID" value="GMH48386.1"/>
    <property type="molecule type" value="Genomic_DNA"/>
</dbReference>
<comment type="caution">
    <text evidence="1">The sequence shown here is derived from an EMBL/GenBank/DDBJ whole genome shotgun (WGS) entry which is preliminary data.</text>
</comment>
<dbReference type="Proteomes" id="UP001162640">
    <property type="component" value="Unassembled WGS sequence"/>
</dbReference>
<name>A0A9W6Z9Y0_9STRA</name>
<protein>
    <submittedName>
        <fullName evidence="1">Uncharacterized protein</fullName>
    </submittedName>
</protein>
<organism evidence="1 2">
    <name type="scientific">Triparma laevis f. inornata</name>
    <dbReference type="NCBI Taxonomy" id="1714386"/>
    <lineage>
        <taxon>Eukaryota</taxon>
        <taxon>Sar</taxon>
        <taxon>Stramenopiles</taxon>
        <taxon>Ochrophyta</taxon>
        <taxon>Bolidophyceae</taxon>
        <taxon>Parmales</taxon>
        <taxon>Triparmaceae</taxon>
        <taxon>Triparma</taxon>
    </lineage>
</organism>
<reference evidence="2" key="1">
    <citation type="journal article" date="2023" name="Commun. Biol.">
        <title>Genome analysis of Parmales, the sister group of diatoms, reveals the evolutionary specialization of diatoms from phago-mixotrophs to photoautotrophs.</title>
        <authorList>
            <person name="Ban H."/>
            <person name="Sato S."/>
            <person name="Yoshikawa S."/>
            <person name="Yamada K."/>
            <person name="Nakamura Y."/>
            <person name="Ichinomiya M."/>
            <person name="Sato N."/>
            <person name="Blanc-Mathieu R."/>
            <person name="Endo H."/>
            <person name="Kuwata A."/>
            <person name="Ogata H."/>
        </authorList>
    </citation>
    <scope>NUCLEOTIDE SEQUENCE [LARGE SCALE GENOMIC DNA]</scope>
</reference>
<sequence>MRKRKPAVVVAPPTDSTDADSAAPVIVVKKTSKRSFTIQSNFEGNGGHFIDISVQNFDKSSLHTVIISKEWLSELITLAGGATCTAETLTKYIMFYLLDNGMKIDNTEGMIDAAAFPINYFSARQVKYFYEGVEETLADWIKEGKEV</sequence>
<proteinExistence type="predicted"/>